<comment type="caution">
    <text evidence="6">The sequence shown here is derived from an EMBL/GenBank/DDBJ whole genome shotgun (WGS) entry which is preliminary data.</text>
</comment>
<name>A0ABM8VST3_9BACL</name>
<organism evidence="6 7">
    <name type="scientific">Paenibacillus allorhizosphaerae</name>
    <dbReference type="NCBI Taxonomy" id="2849866"/>
    <lineage>
        <taxon>Bacteria</taxon>
        <taxon>Bacillati</taxon>
        <taxon>Bacillota</taxon>
        <taxon>Bacilli</taxon>
        <taxon>Bacillales</taxon>
        <taxon>Paenibacillaceae</taxon>
        <taxon>Paenibacillus</taxon>
    </lineage>
</organism>
<proteinExistence type="predicted"/>
<keyword evidence="4" id="KW-0564">Palmitate</keyword>
<evidence type="ECO:0000313" key="6">
    <source>
        <dbReference type="EMBL" id="CAG7656942.1"/>
    </source>
</evidence>
<keyword evidence="7" id="KW-1185">Reference proteome</keyword>
<dbReference type="RefSeq" id="WP_218102761.1">
    <property type="nucleotide sequence ID" value="NZ_CAJVCE010000032.1"/>
</dbReference>
<evidence type="ECO:0008006" key="8">
    <source>
        <dbReference type="Google" id="ProtNLM"/>
    </source>
</evidence>
<evidence type="ECO:0000256" key="1">
    <source>
        <dbReference type="ARBA" id="ARBA00022475"/>
    </source>
</evidence>
<gene>
    <name evidence="6" type="ORF">PAECIP111802_06569</name>
</gene>
<evidence type="ECO:0000256" key="3">
    <source>
        <dbReference type="ARBA" id="ARBA00023136"/>
    </source>
</evidence>
<reference evidence="6 7" key="1">
    <citation type="submission" date="2021-06" db="EMBL/GenBank/DDBJ databases">
        <authorList>
            <person name="Criscuolo A."/>
        </authorList>
    </citation>
    <scope>NUCLEOTIDE SEQUENCE [LARGE SCALE GENOMIC DNA]</scope>
    <source>
        <strain evidence="7">CIP 111802</strain>
    </source>
</reference>
<dbReference type="PANTHER" id="PTHR43649">
    <property type="entry name" value="ARABINOSE-BINDING PROTEIN-RELATED"/>
    <property type="match status" value="1"/>
</dbReference>
<sequence>MNRKFWLIGMCMTISVLQSCSADKGEGKAPGETAAEKPKEPFTMTIYAAGVKAEEFDDRFRGALQKKFPHITFEYRTNGKGQEIADLVTAGTIPDVIRTDVPNLRNNYIDLDLAEDLNPYVKKYQYDLNRFNKVFIDEIVDAGRTGALYGLPVPPYFPHVLYYNKDLFNRFGVPYPKDGMSFDEIYELAKKMSRADGNNVYRGFSAAANSVLRDNLFSLPILDPLADQLANPDRWKAIFSNYKRFYDIPNNPIESTTANETNAFAKGNVAMQVNLHSVYLIIPQEIDWDIVSHPTMEGAPKLTAQRGPAYWSIAKTSKHKDEAFQVITAMLTDEIQMEDSKKGIPATVVNKEIKDALGKGHPLYSTKNMRAISYYDPIPYTPKRKASLPDIPGSKQQALLFQAFLDFAQNKADANTALRKLDEQLKAEVEKEKAK</sequence>
<dbReference type="PROSITE" id="PS51257">
    <property type="entry name" value="PROKAR_LIPOPROTEIN"/>
    <property type="match status" value="1"/>
</dbReference>
<evidence type="ECO:0000256" key="4">
    <source>
        <dbReference type="ARBA" id="ARBA00023139"/>
    </source>
</evidence>
<evidence type="ECO:0000256" key="2">
    <source>
        <dbReference type="ARBA" id="ARBA00022729"/>
    </source>
</evidence>
<dbReference type="Pfam" id="PF01547">
    <property type="entry name" value="SBP_bac_1"/>
    <property type="match status" value="1"/>
</dbReference>
<keyword evidence="2" id="KW-0732">Signal</keyword>
<evidence type="ECO:0000313" key="7">
    <source>
        <dbReference type="Proteomes" id="UP000730618"/>
    </source>
</evidence>
<dbReference type="EMBL" id="CAJVCE010000032">
    <property type="protein sequence ID" value="CAG7656942.1"/>
    <property type="molecule type" value="Genomic_DNA"/>
</dbReference>
<dbReference type="PANTHER" id="PTHR43649:SF33">
    <property type="entry name" value="POLYGALACTURONAN_RHAMNOGALACTURONAN-BINDING PROTEIN YTCQ"/>
    <property type="match status" value="1"/>
</dbReference>
<dbReference type="InterPro" id="IPR050490">
    <property type="entry name" value="Bact_solute-bd_prot1"/>
</dbReference>
<keyword evidence="5" id="KW-0449">Lipoprotein</keyword>
<dbReference type="InterPro" id="IPR006059">
    <property type="entry name" value="SBP"/>
</dbReference>
<evidence type="ECO:0000256" key="5">
    <source>
        <dbReference type="ARBA" id="ARBA00023288"/>
    </source>
</evidence>
<protein>
    <recommendedName>
        <fullName evidence="8">Extracellular solute-binding protein</fullName>
    </recommendedName>
</protein>
<dbReference type="Proteomes" id="UP000730618">
    <property type="component" value="Unassembled WGS sequence"/>
</dbReference>
<keyword evidence="1" id="KW-1003">Cell membrane</keyword>
<accession>A0ABM8VST3</accession>
<keyword evidence="3" id="KW-0472">Membrane</keyword>